<name>A0A292PY10_9PEZI</name>
<accession>A0A292PY10</accession>
<proteinExistence type="predicted"/>
<reference evidence="3" key="1">
    <citation type="submission" date="2015-10" db="EMBL/GenBank/DDBJ databases">
        <authorList>
            <person name="Regsiter A."/>
            <person name="william w."/>
        </authorList>
    </citation>
    <scope>NUCLEOTIDE SEQUENCE</scope>
    <source>
        <strain evidence="3">Montdore</strain>
    </source>
</reference>
<evidence type="ECO:0000256" key="1">
    <source>
        <dbReference type="SAM" id="MobiDB-lite"/>
    </source>
</evidence>
<evidence type="ECO:0000313" key="3">
    <source>
        <dbReference type="EMBL" id="CUS11360.1"/>
    </source>
</evidence>
<dbReference type="AlphaFoldDB" id="A0A292PY10"/>
<keyword evidence="2" id="KW-1133">Transmembrane helix</keyword>
<keyword evidence="2" id="KW-0812">Transmembrane</keyword>
<dbReference type="EMBL" id="LN891024">
    <property type="protein sequence ID" value="CUS11360.1"/>
    <property type="molecule type" value="Genomic_DNA"/>
</dbReference>
<dbReference type="Proteomes" id="UP001412239">
    <property type="component" value="Unassembled WGS sequence"/>
</dbReference>
<keyword evidence="2" id="KW-0472">Membrane</keyword>
<evidence type="ECO:0000256" key="2">
    <source>
        <dbReference type="SAM" id="Phobius"/>
    </source>
</evidence>
<organism evidence="3 4">
    <name type="scientific">Tuber aestivum</name>
    <name type="common">summer truffle</name>
    <dbReference type="NCBI Taxonomy" id="59557"/>
    <lineage>
        <taxon>Eukaryota</taxon>
        <taxon>Fungi</taxon>
        <taxon>Dikarya</taxon>
        <taxon>Ascomycota</taxon>
        <taxon>Pezizomycotina</taxon>
        <taxon>Pezizomycetes</taxon>
        <taxon>Pezizales</taxon>
        <taxon>Tuberaceae</taxon>
        <taxon>Tuber</taxon>
    </lineage>
</organism>
<keyword evidence="4" id="KW-1185">Reference proteome</keyword>
<feature type="region of interest" description="Disordered" evidence="1">
    <location>
        <begin position="139"/>
        <end position="164"/>
    </location>
</feature>
<gene>
    <name evidence="3" type="ORF">GSTUAT00004562001</name>
</gene>
<protein>
    <submittedName>
        <fullName evidence="3">Uncharacterized protein</fullName>
    </submittedName>
</protein>
<feature type="transmembrane region" description="Helical" evidence="2">
    <location>
        <begin position="36"/>
        <end position="55"/>
    </location>
</feature>
<evidence type="ECO:0000313" key="4">
    <source>
        <dbReference type="Proteomes" id="UP001412239"/>
    </source>
</evidence>
<sequence>MPTLSRFYTETLLYQVEKRDYAGEKGIPDSDEESPVALLGLVVAALTLLVGIVSLRSSRFRCWLSHLLPSQLVTKTSGITLLKPAPAGVATVDLHAIPFWGIPIPAPVFIYSDCSNAHPADKHSNIFPQGHGCIIGEGGRVPQGEELPEPRRLEPAVPKQARWK</sequence>